<dbReference type="GO" id="GO:0070273">
    <property type="term" value="F:phosphatidylinositol-4-phosphate binding"/>
    <property type="evidence" value="ECO:0007669"/>
    <property type="project" value="InterPro"/>
</dbReference>
<comment type="subcellular location">
    <subcellularLocation>
        <location evidence="1">Golgi apparatus membrane</location>
        <topology evidence="1">Peripheral membrane protein</topology>
        <orientation evidence="1">Cytoplasmic side</orientation>
    </subcellularLocation>
</comment>
<accession>A0A8J3DB99</accession>
<sequence>MTFAEQLIILALDPKTGKFHALPRKSLEIGLAGAFLLELTFRNVIDSDANSIIILKEQYPQRPLLNSALQVVREGDKEIPFRKAIGRLALQGKLLVSKTLEHLVDEEVLDRKDKIFFIRRDSPIYPQADDRLRQDVVKQIRDLVLDPEAIPAPEEAALLALVLACRLQRKIFTEEERDEFESRFQQLAGMDLVGIAIVDAVRAARDKELLDLAAD</sequence>
<dbReference type="Gene3D" id="1.10.3630.10">
    <property type="entry name" value="yeast vps74-n-term truncation variant domain like"/>
    <property type="match status" value="1"/>
</dbReference>
<dbReference type="Pfam" id="PF05719">
    <property type="entry name" value="GPP34"/>
    <property type="match status" value="1"/>
</dbReference>
<protein>
    <recommendedName>
        <fullName evidence="7">GPP34 family phosphoprotein</fullName>
    </recommendedName>
</protein>
<dbReference type="InterPro" id="IPR038261">
    <property type="entry name" value="GPP34-like_sf"/>
</dbReference>
<organism evidence="5 6">
    <name type="scientific">Cerasicoccus arenae</name>
    <dbReference type="NCBI Taxonomy" id="424488"/>
    <lineage>
        <taxon>Bacteria</taxon>
        <taxon>Pseudomonadati</taxon>
        <taxon>Verrucomicrobiota</taxon>
        <taxon>Opitutia</taxon>
        <taxon>Puniceicoccales</taxon>
        <taxon>Cerasicoccaceae</taxon>
        <taxon>Cerasicoccus</taxon>
    </lineage>
</organism>
<dbReference type="RefSeq" id="WP_189513134.1">
    <property type="nucleotide sequence ID" value="NZ_BMXG01000006.1"/>
</dbReference>
<dbReference type="Proteomes" id="UP000642829">
    <property type="component" value="Unassembled WGS sequence"/>
</dbReference>
<proteinExistence type="predicted"/>
<evidence type="ECO:0000256" key="2">
    <source>
        <dbReference type="ARBA" id="ARBA00023034"/>
    </source>
</evidence>
<evidence type="ECO:0008006" key="7">
    <source>
        <dbReference type="Google" id="ProtNLM"/>
    </source>
</evidence>
<name>A0A8J3DB99_9BACT</name>
<dbReference type="AlphaFoldDB" id="A0A8J3DB99"/>
<gene>
    <name evidence="5" type="ORF">GCM10007047_12920</name>
</gene>
<keyword evidence="6" id="KW-1185">Reference proteome</keyword>
<dbReference type="GO" id="GO:0012505">
    <property type="term" value="C:endomembrane system"/>
    <property type="evidence" value="ECO:0007669"/>
    <property type="project" value="UniProtKB-ARBA"/>
</dbReference>
<reference evidence="5" key="1">
    <citation type="journal article" date="2014" name="Int. J. Syst. Evol. Microbiol.">
        <title>Complete genome sequence of Corynebacterium casei LMG S-19264T (=DSM 44701T), isolated from a smear-ripened cheese.</title>
        <authorList>
            <consortium name="US DOE Joint Genome Institute (JGI-PGF)"/>
            <person name="Walter F."/>
            <person name="Albersmeier A."/>
            <person name="Kalinowski J."/>
            <person name="Ruckert C."/>
        </authorList>
    </citation>
    <scope>NUCLEOTIDE SEQUENCE</scope>
    <source>
        <strain evidence="5">KCTC 12870</strain>
    </source>
</reference>
<comment type="caution">
    <text evidence="5">The sequence shown here is derived from an EMBL/GenBank/DDBJ whole genome shotgun (WGS) entry which is preliminary data.</text>
</comment>
<keyword evidence="4" id="KW-0472">Membrane</keyword>
<evidence type="ECO:0000256" key="1">
    <source>
        <dbReference type="ARBA" id="ARBA00004255"/>
    </source>
</evidence>
<evidence type="ECO:0000256" key="3">
    <source>
        <dbReference type="ARBA" id="ARBA00023121"/>
    </source>
</evidence>
<dbReference type="InterPro" id="IPR008628">
    <property type="entry name" value="GPP34-like"/>
</dbReference>
<dbReference type="GO" id="GO:0005737">
    <property type="term" value="C:cytoplasm"/>
    <property type="evidence" value="ECO:0007669"/>
    <property type="project" value="UniProtKB-ARBA"/>
</dbReference>
<reference evidence="5" key="2">
    <citation type="submission" date="2020-09" db="EMBL/GenBank/DDBJ databases">
        <authorList>
            <person name="Sun Q."/>
            <person name="Kim S."/>
        </authorList>
    </citation>
    <scope>NUCLEOTIDE SEQUENCE</scope>
    <source>
        <strain evidence="5">KCTC 12870</strain>
    </source>
</reference>
<keyword evidence="3" id="KW-0446">Lipid-binding</keyword>
<evidence type="ECO:0000313" key="6">
    <source>
        <dbReference type="Proteomes" id="UP000642829"/>
    </source>
</evidence>
<keyword evidence="2" id="KW-0333">Golgi apparatus</keyword>
<evidence type="ECO:0000313" key="5">
    <source>
        <dbReference type="EMBL" id="GHB98283.1"/>
    </source>
</evidence>
<dbReference type="EMBL" id="BMXG01000006">
    <property type="protein sequence ID" value="GHB98283.1"/>
    <property type="molecule type" value="Genomic_DNA"/>
</dbReference>
<evidence type="ECO:0000256" key="4">
    <source>
        <dbReference type="ARBA" id="ARBA00023136"/>
    </source>
</evidence>